<dbReference type="OrthoDB" id="4556332at2"/>
<comment type="caution">
    <text evidence="1">The sequence shown here is derived from an EMBL/GenBank/DDBJ whole genome shotgun (WGS) entry which is preliminary data.</text>
</comment>
<evidence type="ECO:0000313" key="1">
    <source>
        <dbReference type="EMBL" id="KAA8884531.1"/>
    </source>
</evidence>
<gene>
    <name evidence="1" type="ORF">F3087_33590</name>
</gene>
<dbReference type="Gene3D" id="3.10.450.50">
    <property type="match status" value="1"/>
</dbReference>
<keyword evidence="2" id="KW-1185">Reference proteome</keyword>
<dbReference type="RefSeq" id="WP_150406136.1">
    <property type="nucleotide sequence ID" value="NZ_VXLC01000019.1"/>
</dbReference>
<evidence type="ECO:0000313" key="2">
    <source>
        <dbReference type="Proteomes" id="UP000323876"/>
    </source>
</evidence>
<dbReference type="InterPro" id="IPR032710">
    <property type="entry name" value="NTF2-like_dom_sf"/>
</dbReference>
<sequence length="129" mass="15009">MNAPEATAIEEMLQDYFDVLYTQNMDLFDRVFHPSAVLYSAQDGVVVVRPREEYRELMRARRSPEQNRAPRNDAVLTIDTLSPEMAMAKVRLRLNDNIMVDYLNLLLVEGHWMIVAKLYHREGTAPDVR</sequence>
<organism evidence="1 2">
    <name type="scientific">Nocardia colli</name>
    <dbReference type="NCBI Taxonomy" id="2545717"/>
    <lineage>
        <taxon>Bacteria</taxon>
        <taxon>Bacillati</taxon>
        <taxon>Actinomycetota</taxon>
        <taxon>Actinomycetes</taxon>
        <taxon>Mycobacteriales</taxon>
        <taxon>Nocardiaceae</taxon>
        <taxon>Nocardia</taxon>
    </lineage>
</organism>
<name>A0A5N0EAK1_9NOCA</name>
<dbReference type="Pfam" id="PF12893">
    <property type="entry name" value="Lumazine_bd_2"/>
    <property type="match status" value="1"/>
</dbReference>
<dbReference type="Proteomes" id="UP000323876">
    <property type="component" value="Unassembled WGS sequence"/>
</dbReference>
<dbReference type="InterPro" id="IPR039437">
    <property type="entry name" value="FrzH/put_lumazine-bd"/>
</dbReference>
<dbReference type="SUPFAM" id="SSF54427">
    <property type="entry name" value="NTF2-like"/>
    <property type="match status" value="1"/>
</dbReference>
<proteinExistence type="predicted"/>
<dbReference type="AlphaFoldDB" id="A0A5N0EAK1"/>
<accession>A0A5N0EAK1</accession>
<dbReference type="EMBL" id="VXLC01000019">
    <property type="protein sequence ID" value="KAA8884531.1"/>
    <property type="molecule type" value="Genomic_DNA"/>
</dbReference>
<protein>
    <submittedName>
        <fullName evidence="1">Nuclear transport factor 2 family protein</fullName>
    </submittedName>
</protein>
<reference evidence="1 2" key="1">
    <citation type="submission" date="2019-09" db="EMBL/GenBank/DDBJ databases">
        <authorList>
            <person name="Wang X."/>
        </authorList>
    </citation>
    <scope>NUCLEOTIDE SEQUENCE [LARGE SCALE GENOMIC DNA]</scope>
    <source>
        <strain evidence="1 2">CICC 11023</strain>
    </source>
</reference>